<organism evidence="1">
    <name type="scientific">Arundo donax</name>
    <name type="common">Giant reed</name>
    <name type="synonym">Donax arundinaceus</name>
    <dbReference type="NCBI Taxonomy" id="35708"/>
    <lineage>
        <taxon>Eukaryota</taxon>
        <taxon>Viridiplantae</taxon>
        <taxon>Streptophyta</taxon>
        <taxon>Embryophyta</taxon>
        <taxon>Tracheophyta</taxon>
        <taxon>Spermatophyta</taxon>
        <taxon>Magnoliopsida</taxon>
        <taxon>Liliopsida</taxon>
        <taxon>Poales</taxon>
        <taxon>Poaceae</taxon>
        <taxon>PACMAD clade</taxon>
        <taxon>Arundinoideae</taxon>
        <taxon>Arundineae</taxon>
        <taxon>Arundo</taxon>
    </lineage>
</organism>
<dbReference type="EMBL" id="GBRH01261777">
    <property type="protein sequence ID" value="JAD36118.1"/>
    <property type="molecule type" value="Transcribed_RNA"/>
</dbReference>
<name>A0A0A8ZEQ8_ARUDO</name>
<evidence type="ECO:0000313" key="1">
    <source>
        <dbReference type="EMBL" id="JAD36118.1"/>
    </source>
</evidence>
<reference evidence="1" key="2">
    <citation type="journal article" date="2015" name="Data Brief">
        <title>Shoot transcriptome of the giant reed, Arundo donax.</title>
        <authorList>
            <person name="Barrero R.A."/>
            <person name="Guerrero F.D."/>
            <person name="Moolhuijzen P."/>
            <person name="Goolsby J.A."/>
            <person name="Tidwell J."/>
            <person name="Bellgard S.E."/>
            <person name="Bellgard M.I."/>
        </authorList>
    </citation>
    <scope>NUCLEOTIDE SEQUENCE</scope>
    <source>
        <tissue evidence="1">Shoot tissue taken approximately 20 cm above the soil surface</tissue>
    </source>
</reference>
<sequence>MAAQSKSRRWRVAIAQSSHWQRVVAASYCSVEQL</sequence>
<reference evidence="1" key="1">
    <citation type="submission" date="2014-09" db="EMBL/GenBank/DDBJ databases">
        <authorList>
            <person name="Magalhaes I.L.F."/>
            <person name="Oliveira U."/>
            <person name="Santos F.R."/>
            <person name="Vidigal T.H.D.A."/>
            <person name="Brescovit A.D."/>
            <person name="Santos A.J."/>
        </authorList>
    </citation>
    <scope>NUCLEOTIDE SEQUENCE</scope>
    <source>
        <tissue evidence="1">Shoot tissue taken approximately 20 cm above the soil surface</tissue>
    </source>
</reference>
<protein>
    <submittedName>
        <fullName evidence="1">Uncharacterized protein</fullName>
    </submittedName>
</protein>
<dbReference type="AlphaFoldDB" id="A0A0A8ZEQ8"/>
<accession>A0A0A8ZEQ8</accession>
<proteinExistence type="predicted"/>